<reference evidence="1 2" key="1">
    <citation type="submission" date="2024-03" db="EMBL/GenBank/DDBJ databases">
        <title>Novel species of the genus Variovorax.</title>
        <authorList>
            <person name="Liu Q."/>
            <person name="Xin Y.-H."/>
        </authorList>
    </citation>
    <scope>NUCLEOTIDE SEQUENCE [LARGE SCALE GENOMIC DNA]</scope>
    <source>
        <strain evidence="1 2">KACC 18501</strain>
    </source>
</reference>
<evidence type="ECO:0000313" key="1">
    <source>
        <dbReference type="EMBL" id="MEJ8827115.1"/>
    </source>
</evidence>
<proteinExistence type="predicted"/>
<protein>
    <submittedName>
        <fullName evidence="1">Uncharacterized protein</fullName>
    </submittedName>
</protein>
<sequence>MHDNANVDIFPHGKQTMGGSELFPLINAFEDALTDMRANALFPQEHWAKSAENYRERYLATLDALVAAWNQDPCELENLLQLCATCRDHYARGQTEAATRFATDINALLYRAKTKAAFA</sequence>
<gene>
    <name evidence="1" type="ORF">WKW80_34870</name>
</gene>
<dbReference type="RefSeq" id="WP_340368142.1">
    <property type="nucleotide sequence ID" value="NZ_JBBKZV010000051.1"/>
</dbReference>
<dbReference type="Proteomes" id="UP001363010">
    <property type="component" value="Unassembled WGS sequence"/>
</dbReference>
<keyword evidence="2" id="KW-1185">Reference proteome</keyword>
<accession>A0ABU8WAY6</accession>
<comment type="caution">
    <text evidence="1">The sequence shown here is derived from an EMBL/GenBank/DDBJ whole genome shotgun (WGS) entry which is preliminary data.</text>
</comment>
<organism evidence="1 2">
    <name type="scientific">Variovorax humicola</name>
    <dbReference type="NCBI Taxonomy" id="1769758"/>
    <lineage>
        <taxon>Bacteria</taxon>
        <taxon>Pseudomonadati</taxon>
        <taxon>Pseudomonadota</taxon>
        <taxon>Betaproteobacteria</taxon>
        <taxon>Burkholderiales</taxon>
        <taxon>Comamonadaceae</taxon>
        <taxon>Variovorax</taxon>
    </lineage>
</organism>
<dbReference type="EMBL" id="JBBKZV010000051">
    <property type="protein sequence ID" value="MEJ8827115.1"/>
    <property type="molecule type" value="Genomic_DNA"/>
</dbReference>
<evidence type="ECO:0000313" key="2">
    <source>
        <dbReference type="Proteomes" id="UP001363010"/>
    </source>
</evidence>
<name>A0ABU8WAY6_9BURK</name>